<name>A0ABS2SMA1_9MICO</name>
<dbReference type="InterPro" id="IPR038720">
    <property type="entry name" value="YprB_RNase_H-like_dom"/>
</dbReference>
<feature type="domain" description="DNA2/NAM7 helicase-like C-terminal" evidence="7">
    <location>
        <begin position="1231"/>
        <end position="1410"/>
    </location>
</feature>
<comment type="similarity">
    <text evidence="1">Belongs to the DNA2/NAM7 helicase family.</text>
</comment>
<dbReference type="SUPFAM" id="SSF52540">
    <property type="entry name" value="P-loop containing nucleoside triphosphate hydrolases"/>
    <property type="match status" value="1"/>
</dbReference>
<keyword evidence="5" id="KW-0067">ATP-binding</keyword>
<dbReference type="Gene3D" id="3.40.50.300">
    <property type="entry name" value="P-loop containing nucleotide triphosphate hydrolases"/>
    <property type="match status" value="2"/>
</dbReference>
<sequence>MSNTPGITAPEQVVDSTAERAAELGRAYETELLQAFQSGGALLEGIGVGVKPYNVVDLTERDDEHNGGNINGVELADLLDSEAEVLYQLPLKSGRYRGTLDFLVRTGDGWTIFDAKLAREGSAQAALQLAVYWRMLTDLFESVPASVRPRLCDYAFVLTGNGRSAEVNVAEVSFLLDSRLEHLDSLLALQPKDAIEFWKAFEVAACETCEWCQQAIDATNDIKLIARIRPEQRKVLRDNKILSVHDFVEGDVKSLSKLGVSNLEVLHRQARLQAGQMARDIENSSHTTSKAAEPPVDVEWEVFDTDPIARIPLATPHDIYFDFEGDPLFLRDGGREDWGLEYLWGEFHPGAKTSGSELPGRSIDVWRKGHPQVEHREVNSLSTSFGGSFHAGWSHDETQELERFVEFISRLLKLRDAHPEFHVYHYHAYEISALRRIAERNGIFVQEVEDLISSGVFVDLLPVVRNSVAVSQSSYSIKKLEPAYMGAIARLEALDNAGDSIAMYAQAALKLKENGFSTHQDEGISAELKNEFETLELYNEYDVVSTMLLHQWLISVARDADPELQLWGPLDSGVPPERQLLDTSDISDLENEEDEETGQSESNPGAQALAEARALLTPIVISPDGDEYDNGEITADLKLLLGLTNYFIAEDLPELSDTLRLMTEDISEWESNADSLILDDVRCEPLEYQDGDFVAASNEDESADNGVTKVPVESLVNDSSKGSEDYDGWCWPRNRKAERRYLSSKVTYAPKDSTILDANQNESDSAGTYFLYYETPVPEHLPDVWGADFAARVRLNSGGVVESRRFRREEGSSTLVSGDGRIYFYENVKDSNCKLTSEQLPVAVRREEFIDEDPIKEKLANFILDSVIATLASGISGGEMDGEESESSDSLIPGLSVGDLSGPLSHEQIHKLMSTLDNDVRWNLIRKRVKCIPETEHAQHAVNIFNTLKRSEPGTVLAVQGPPGTGKTFVGGHVIAALVAQESWKIGVLSQGHETIANLLASARRVTPSSLNSLGFGRDFESNETEIWGINPGDEYDPNQENPVLYMTQVLQKPKSKKFVSYTKLRKALGLPKFDKNDAQKLANQTFVRPPVDLHPGWLCLFGGSSKSPNPIEVNKAGWPTNIGKLPECQVSGPSFVETNQHRGAVYGATAWGIDALGDEWEFDLLVIDEAAQYSLAFTLAAAGRAKRILLLGDPRQLPQVVQGTHWGGAESSALGWWANNEATLPADRGYFMEQTWRMTRDLTTKVSALSYRNKLVSADAANERSLSVSAPCTYPVESGIHGVRLKHEGNSTKSQEEVDEVVKIARELLSGGTVWHTPNADREVTQRDVLVVAPYNAQVTSLRAALKAVDLAEVRVGTVDKFQGQEAPIVIVSMTCSSATDSPRGADFVMNRNRLNVAVSRAQWAAYVVYSEHLVEVTPTSIAASEQLGGFMRMVSAVEE</sequence>
<evidence type="ECO:0000313" key="10">
    <source>
        <dbReference type="Proteomes" id="UP000809290"/>
    </source>
</evidence>
<comment type="caution">
    <text evidence="9">The sequence shown here is derived from an EMBL/GenBank/DDBJ whole genome shotgun (WGS) entry which is preliminary data.</text>
</comment>
<keyword evidence="3" id="KW-0378">Hydrolase</keyword>
<dbReference type="InterPro" id="IPR047187">
    <property type="entry name" value="SF1_C_Upf1"/>
</dbReference>
<keyword evidence="4" id="KW-0347">Helicase</keyword>
<keyword evidence="2" id="KW-0547">Nucleotide-binding</keyword>
<evidence type="ECO:0000256" key="4">
    <source>
        <dbReference type="ARBA" id="ARBA00022806"/>
    </source>
</evidence>
<dbReference type="EMBL" id="JAFBCP010000001">
    <property type="protein sequence ID" value="MBM7817402.1"/>
    <property type="molecule type" value="Genomic_DNA"/>
</dbReference>
<feature type="domain" description="DNA2/NAM7 helicase helicase" evidence="6">
    <location>
        <begin position="1162"/>
        <end position="1202"/>
    </location>
</feature>
<evidence type="ECO:0000256" key="2">
    <source>
        <dbReference type="ARBA" id="ARBA00022741"/>
    </source>
</evidence>
<accession>A0ABS2SMA1</accession>
<dbReference type="InterPro" id="IPR041679">
    <property type="entry name" value="DNA2/NAM7-like_C"/>
</dbReference>
<dbReference type="Pfam" id="PF13086">
    <property type="entry name" value="AAA_11"/>
    <property type="match status" value="1"/>
</dbReference>
<evidence type="ECO:0000259" key="7">
    <source>
        <dbReference type="Pfam" id="PF13087"/>
    </source>
</evidence>
<reference evidence="9 10" key="1">
    <citation type="submission" date="2021-01" db="EMBL/GenBank/DDBJ databases">
        <title>Sequencing the genomes of 1000 actinobacteria strains.</title>
        <authorList>
            <person name="Klenk H.-P."/>
        </authorList>
    </citation>
    <scope>NUCLEOTIDE SEQUENCE [LARGE SCALE GENOMIC DNA]</scope>
    <source>
        <strain evidence="9 10">DSM 13657</strain>
    </source>
</reference>
<gene>
    <name evidence="9" type="ORF">JOE56_002096</name>
</gene>
<evidence type="ECO:0000259" key="8">
    <source>
        <dbReference type="Pfam" id="PF13482"/>
    </source>
</evidence>
<feature type="domain" description="YprB ribonuclease H-like" evidence="8">
    <location>
        <begin position="396"/>
        <end position="553"/>
    </location>
</feature>
<dbReference type="PANTHER" id="PTHR43788:SF8">
    <property type="entry name" value="DNA-BINDING PROTEIN SMUBP-2"/>
    <property type="match status" value="1"/>
</dbReference>
<evidence type="ECO:0000256" key="1">
    <source>
        <dbReference type="ARBA" id="ARBA00007913"/>
    </source>
</evidence>
<dbReference type="PANTHER" id="PTHR43788">
    <property type="entry name" value="DNA2/NAM7 HELICASE FAMILY MEMBER"/>
    <property type="match status" value="1"/>
</dbReference>
<dbReference type="InterPro" id="IPR027417">
    <property type="entry name" value="P-loop_NTPase"/>
</dbReference>
<proteinExistence type="inferred from homology"/>
<dbReference type="InterPro" id="IPR041677">
    <property type="entry name" value="DNA2/NAM7_AAA_11"/>
</dbReference>
<evidence type="ECO:0000259" key="6">
    <source>
        <dbReference type="Pfam" id="PF13086"/>
    </source>
</evidence>
<evidence type="ECO:0000313" key="9">
    <source>
        <dbReference type="EMBL" id="MBM7817402.1"/>
    </source>
</evidence>
<evidence type="ECO:0000256" key="3">
    <source>
        <dbReference type="ARBA" id="ARBA00022801"/>
    </source>
</evidence>
<dbReference type="Proteomes" id="UP000809290">
    <property type="component" value="Unassembled WGS sequence"/>
</dbReference>
<dbReference type="CDD" id="cd18808">
    <property type="entry name" value="SF1_C_Upf1"/>
    <property type="match status" value="1"/>
</dbReference>
<dbReference type="Pfam" id="PF13087">
    <property type="entry name" value="AAA_12"/>
    <property type="match status" value="1"/>
</dbReference>
<dbReference type="Pfam" id="PF13482">
    <property type="entry name" value="RNase_H_2"/>
    <property type="match status" value="1"/>
</dbReference>
<protein>
    <submittedName>
        <fullName evidence="9">RecB family nuclease</fullName>
    </submittedName>
</protein>
<keyword evidence="10" id="KW-1185">Reference proteome</keyword>
<organism evidence="9 10">
    <name type="scientific">Brevibacterium paucivorans</name>
    <dbReference type="NCBI Taxonomy" id="170994"/>
    <lineage>
        <taxon>Bacteria</taxon>
        <taxon>Bacillati</taxon>
        <taxon>Actinomycetota</taxon>
        <taxon>Actinomycetes</taxon>
        <taxon>Micrococcales</taxon>
        <taxon>Brevibacteriaceae</taxon>
        <taxon>Brevibacterium</taxon>
    </lineage>
</organism>
<dbReference type="InterPro" id="IPR050534">
    <property type="entry name" value="Coronavir_polyprotein_1ab"/>
</dbReference>
<evidence type="ECO:0000256" key="5">
    <source>
        <dbReference type="ARBA" id="ARBA00022840"/>
    </source>
</evidence>
<dbReference type="RefSeq" id="WP_204515925.1">
    <property type="nucleotide sequence ID" value="NZ_JAFBCP010000001.1"/>
</dbReference>